<keyword evidence="6 8" id="KW-1133">Transmembrane helix</keyword>
<dbReference type="GO" id="GO:0005886">
    <property type="term" value="C:plasma membrane"/>
    <property type="evidence" value="ECO:0007669"/>
    <property type="project" value="UniProtKB-SubCell"/>
</dbReference>
<feature type="transmembrane region" description="Helical" evidence="8">
    <location>
        <begin position="254"/>
        <end position="273"/>
    </location>
</feature>
<accession>C7QZ79</accession>
<keyword evidence="11" id="KW-1185">Reference proteome</keyword>
<dbReference type="InterPro" id="IPR000515">
    <property type="entry name" value="MetI-like"/>
</dbReference>
<keyword evidence="7 8" id="KW-0472">Membrane</keyword>
<evidence type="ECO:0000256" key="5">
    <source>
        <dbReference type="ARBA" id="ARBA00022692"/>
    </source>
</evidence>
<dbReference type="PROSITE" id="PS50928">
    <property type="entry name" value="ABC_TM1"/>
    <property type="match status" value="2"/>
</dbReference>
<sequence>MTPGSKTGAHRSLANHAPTLRRATLWGAAAVVPLVFLTVFFAWPVTALIARGFLTDGALDLSGITTVLTTPRTWRLLGITLAQGVVGTLVALLLGIPGAYVLYRCTFPGRTLVRGLVTIPFVLPTVVVGVAFRALLSPNGPLGFLAIDGTFTAVIAALVFFNYSVVVRTVGSMWEKIDPRTAEAARALGASRNRAWWTVTVPQLMPAITSAGAVVFLFCATAFGTVMVLGGQGYGTIETEIWVQTVQFLDLRTAAVLSVLQLLVIATALWISATARTRQERALTLLTATITGRPLTWRRDWFPTLITLTTTTGLLAWPLLNLTTAAFRDANGNWTLTNFTALTTRGDNNTLNVTVFDALTNSLIIAFYATLTALIIGGLVAYVASRRPTTPTGKRAITTLDALFMLPLGVSAVTVGFGFLITLNQPLGLPIDLRTNGILVPIAQAVVATPLVVRTVLPVLRAIDPNQHHAAATLGAPGWKIATTIDWPIAARALALATGMAFAVSLGEFGATAFLARPDTATLPIVIFRLISKPGADNYGMALAASLILALLTATIMMIAERWRTPTTGTLT</sequence>
<dbReference type="PANTHER" id="PTHR43357">
    <property type="entry name" value="INNER MEMBRANE ABC TRANSPORTER PERMEASE PROTEIN YDCV"/>
    <property type="match status" value="1"/>
</dbReference>
<dbReference type="InterPro" id="IPR035906">
    <property type="entry name" value="MetI-like_sf"/>
</dbReference>
<comment type="subcellular location">
    <subcellularLocation>
        <location evidence="1">Cell inner membrane</location>
        <topology evidence="1">Multi-pass membrane protein</topology>
    </subcellularLocation>
    <subcellularLocation>
        <location evidence="8">Cell membrane</location>
        <topology evidence="8">Multi-pass membrane protein</topology>
    </subcellularLocation>
</comment>
<dbReference type="PANTHER" id="PTHR43357:SF4">
    <property type="entry name" value="INNER MEMBRANE ABC TRANSPORTER PERMEASE PROTEIN YDCV"/>
    <property type="match status" value="1"/>
</dbReference>
<feature type="transmembrane region" description="Helical" evidence="8">
    <location>
        <begin position="493"/>
        <end position="516"/>
    </location>
</feature>
<dbReference type="STRING" id="471856.Jden_0315"/>
<feature type="domain" description="ABC transmembrane type-1" evidence="9">
    <location>
        <begin position="77"/>
        <end position="272"/>
    </location>
</feature>
<feature type="transmembrane region" description="Helical" evidence="8">
    <location>
        <begin position="25"/>
        <end position="54"/>
    </location>
</feature>
<reference evidence="10 11" key="1">
    <citation type="journal article" date="2009" name="Stand. Genomic Sci.">
        <title>Complete genome sequence of Jonesia denitrificans type strain (Prevot 55134).</title>
        <authorList>
            <person name="Pukall R."/>
            <person name="Gehrich-Schroter G."/>
            <person name="Lapidus A."/>
            <person name="Nolan M."/>
            <person name="Glavina Del Rio T."/>
            <person name="Lucas S."/>
            <person name="Chen F."/>
            <person name="Tice H."/>
            <person name="Pitluck S."/>
            <person name="Cheng J.F."/>
            <person name="Copeland A."/>
            <person name="Saunders E."/>
            <person name="Brettin T."/>
            <person name="Detter J.C."/>
            <person name="Bruce D."/>
            <person name="Goodwin L."/>
            <person name="Pati A."/>
            <person name="Ivanova N."/>
            <person name="Mavromatis K."/>
            <person name="Ovchinnikova G."/>
            <person name="Chen A."/>
            <person name="Palaniappan K."/>
            <person name="Land M."/>
            <person name="Hauser L."/>
            <person name="Chang Y.J."/>
            <person name="Jeffries C.D."/>
            <person name="Chain P."/>
            <person name="Goker M."/>
            <person name="Bristow J."/>
            <person name="Eisen J.A."/>
            <person name="Markowitz V."/>
            <person name="Hugenholtz P."/>
            <person name="Kyrpides N.C."/>
            <person name="Klenk H.P."/>
            <person name="Han C."/>
        </authorList>
    </citation>
    <scope>NUCLEOTIDE SEQUENCE [LARGE SCALE GENOMIC DNA]</scope>
    <source>
        <strain evidence="11">ATCC 14870 / DSM 20603 / BCRC 15368 / CIP 55.134 / JCM 11481 / NBRC 15587 / NCTC 10816 / Prevot 55134</strain>
    </source>
</reference>
<keyword evidence="5 8" id="KW-0812">Transmembrane</keyword>
<feature type="transmembrane region" description="Helical" evidence="8">
    <location>
        <begin position="396"/>
        <end position="421"/>
    </location>
</feature>
<dbReference type="AlphaFoldDB" id="C7QZ79"/>
<dbReference type="EMBL" id="CP001706">
    <property type="protein sequence ID" value="ACV07987.1"/>
    <property type="molecule type" value="Genomic_DNA"/>
</dbReference>
<feature type="transmembrane region" description="Helical" evidence="8">
    <location>
        <begin position="433"/>
        <end position="453"/>
    </location>
</feature>
<dbReference type="Pfam" id="PF00528">
    <property type="entry name" value="BPD_transp_1"/>
    <property type="match status" value="1"/>
</dbReference>
<evidence type="ECO:0000256" key="7">
    <source>
        <dbReference type="ARBA" id="ARBA00023136"/>
    </source>
</evidence>
<dbReference type="HOGENOM" id="CLU_021838_5_2_11"/>
<feature type="transmembrane region" description="Helical" evidence="8">
    <location>
        <begin position="363"/>
        <end position="384"/>
    </location>
</feature>
<feature type="transmembrane region" description="Helical" evidence="8">
    <location>
        <begin position="301"/>
        <end position="320"/>
    </location>
</feature>
<dbReference type="Proteomes" id="UP000000628">
    <property type="component" value="Chromosome"/>
</dbReference>
<feature type="transmembrane region" description="Helical" evidence="8">
    <location>
        <begin position="115"/>
        <end position="136"/>
    </location>
</feature>
<proteinExistence type="inferred from homology"/>
<evidence type="ECO:0000256" key="1">
    <source>
        <dbReference type="ARBA" id="ARBA00004429"/>
    </source>
</evidence>
<feature type="transmembrane region" description="Helical" evidence="8">
    <location>
        <begin position="74"/>
        <end position="103"/>
    </location>
</feature>
<dbReference type="GO" id="GO:0055085">
    <property type="term" value="P:transmembrane transport"/>
    <property type="evidence" value="ECO:0007669"/>
    <property type="project" value="InterPro"/>
</dbReference>
<feature type="transmembrane region" description="Helical" evidence="8">
    <location>
        <begin position="142"/>
        <end position="166"/>
    </location>
</feature>
<feature type="transmembrane region" description="Helical" evidence="8">
    <location>
        <begin position="213"/>
        <end position="234"/>
    </location>
</feature>
<keyword evidence="2 8" id="KW-0813">Transport</keyword>
<evidence type="ECO:0000256" key="8">
    <source>
        <dbReference type="RuleBase" id="RU363032"/>
    </source>
</evidence>
<organism evidence="10 11">
    <name type="scientific">Jonesia denitrificans (strain ATCC 14870 / DSM 20603 / BCRC 15368 / CIP 55.134 / JCM 11481 / NBRC 15587 / NCTC 10816 / Prevot 55134)</name>
    <name type="common">Listeria denitrificans</name>
    <dbReference type="NCBI Taxonomy" id="471856"/>
    <lineage>
        <taxon>Bacteria</taxon>
        <taxon>Bacillati</taxon>
        <taxon>Actinomycetota</taxon>
        <taxon>Actinomycetes</taxon>
        <taxon>Micrococcales</taxon>
        <taxon>Jonesiaceae</taxon>
        <taxon>Jonesia</taxon>
    </lineage>
</organism>
<feature type="transmembrane region" description="Helical" evidence="8">
    <location>
        <begin position="539"/>
        <end position="560"/>
    </location>
</feature>
<evidence type="ECO:0000313" key="10">
    <source>
        <dbReference type="EMBL" id="ACV07987.1"/>
    </source>
</evidence>
<comment type="similarity">
    <text evidence="8">Belongs to the binding-protein-dependent transport system permease family.</text>
</comment>
<evidence type="ECO:0000313" key="11">
    <source>
        <dbReference type="Proteomes" id="UP000000628"/>
    </source>
</evidence>
<evidence type="ECO:0000256" key="3">
    <source>
        <dbReference type="ARBA" id="ARBA00022475"/>
    </source>
</evidence>
<name>C7QZ79_JONDD</name>
<evidence type="ECO:0000256" key="2">
    <source>
        <dbReference type="ARBA" id="ARBA00022448"/>
    </source>
</evidence>
<dbReference type="CDD" id="cd06261">
    <property type="entry name" value="TM_PBP2"/>
    <property type="match status" value="2"/>
</dbReference>
<keyword evidence="3" id="KW-1003">Cell membrane</keyword>
<dbReference type="KEGG" id="jde:Jden_0315"/>
<evidence type="ECO:0000259" key="9">
    <source>
        <dbReference type="PROSITE" id="PS50928"/>
    </source>
</evidence>
<evidence type="ECO:0000256" key="4">
    <source>
        <dbReference type="ARBA" id="ARBA00022519"/>
    </source>
</evidence>
<feature type="domain" description="ABC transmembrane type-1" evidence="9">
    <location>
        <begin position="359"/>
        <end position="560"/>
    </location>
</feature>
<dbReference type="SUPFAM" id="SSF161098">
    <property type="entry name" value="MetI-like"/>
    <property type="match status" value="2"/>
</dbReference>
<dbReference type="Gene3D" id="1.10.3720.10">
    <property type="entry name" value="MetI-like"/>
    <property type="match status" value="2"/>
</dbReference>
<protein>
    <submittedName>
        <fullName evidence="10">Binding-protein-dependent transport systems inner membrane component</fullName>
    </submittedName>
</protein>
<keyword evidence="4" id="KW-0997">Cell inner membrane</keyword>
<gene>
    <name evidence="10" type="ordered locus">Jden_0315</name>
</gene>
<dbReference type="eggNOG" id="COG1178">
    <property type="taxonomic scope" value="Bacteria"/>
</dbReference>
<evidence type="ECO:0000256" key="6">
    <source>
        <dbReference type="ARBA" id="ARBA00022989"/>
    </source>
</evidence>